<evidence type="ECO:0000256" key="4">
    <source>
        <dbReference type="SAM" id="MobiDB-lite"/>
    </source>
</evidence>
<dbReference type="InterPro" id="IPR036388">
    <property type="entry name" value="WH-like_DNA-bd_sf"/>
</dbReference>
<dbReference type="InterPro" id="IPR036390">
    <property type="entry name" value="WH_DNA-bd_sf"/>
</dbReference>
<gene>
    <name evidence="6" type="ORF">ACFQ5T_07385</name>
</gene>
<dbReference type="Gene3D" id="1.10.10.10">
    <property type="entry name" value="Winged helix-like DNA-binding domain superfamily/Winged helix DNA-binding domain"/>
    <property type="match status" value="1"/>
</dbReference>
<feature type="region of interest" description="Disordered" evidence="4">
    <location>
        <begin position="233"/>
        <end position="252"/>
    </location>
</feature>
<dbReference type="PANTHER" id="PTHR30126:SF39">
    <property type="entry name" value="HTH-TYPE TRANSCRIPTIONAL REGULATOR CYSL"/>
    <property type="match status" value="1"/>
</dbReference>
<keyword evidence="7" id="KW-1185">Reference proteome</keyword>
<keyword evidence="2" id="KW-0805">Transcription regulation</keyword>
<organism evidence="6 7">
    <name type="scientific">Levilactobacillus fuyuanensis</name>
    <dbReference type="NCBI Taxonomy" id="2486022"/>
    <lineage>
        <taxon>Bacteria</taxon>
        <taxon>Bacillati</taxon>
        <taxon>Bacillota</taxon>
        <taxon>Bacilli</taxon>
        <taxon>Lactobacillales</taxon>
        <taxon>Lactobacillaceae</taxon>
        <taxon>Levilactobacillus</taxon>
    </lineage>
</organism>
<accession>A0ABW4H466</accession>
<dbReference type="RefSeq" id="WP_125701099.1">
    <property type="nucleotide sequence ID" value="NZ_JBHTOM010000008.1"/>
</dbReference>
<feature type="domain" description="HTH lysR-type" evidence="5">
    <location>
        <begin position="2"/>
        <end position="59"/>
    </location>
</feature>
<comment type="similarity">
    <text evidence="1">Belongs to the LysR transcriptional regulatory family.</text>
</comment>
<sequence>MLDNYLLEELVTFAQTGTLAKTASQLNVTQPTVTRGMQKLETDWGVQLFNRQPNRITLTATGQLAAQEAAVLLQAQHEAIAKVQNYDRNQHLLNVGTIIPGPRLLLKRVMPTLSTHVKISQTLITADEPMALLTDNTYSLIFSPRPLKTATVTSDYLGEERLSINLNRFMYQANQSSITFAELKDLSFLVLADIGPWRAIIQQAIPNAKFLYQDQREAFEEISKYADFPSFSSNLSNDDPKPAKSASEDSRVRIPINDESAHMTVYAAYLRANQTAIKPVITALTNAWPN</sequence>
<dbReference type="PANTHER" id="PTHR30126">
    <property type="entry name" value="HTH-TYPE TRANSCRIPTIONAL REGULATOR"/>
    <property type="match status" value="1"/>
</dbReference>
<dbReference type="SUPFAM" id="SSF53850">
    <property type="entry name" value="Periplasmic binding protein-like II"/>
    <property type="match status" value="1"/>
</dbReference>
<dbReference type="PRINTS" id="PR00039">
    <property type="entry name" value="HTHLYSR"/>
</dbReference>
<protein>
    <submittedName>
        <fullName evidence="6">LysR family transcriptional regulator</fullName>
    </submittedName>
</protein>
<dbReference type="EMBL" id="JBHTOM010000008">
    <property type="protein sequence ID" value="MFD1549518.1"/>
    <property type="molecule type" value="Genomic_DNA"/>
</dbReference>
<dbReference type="InterPro" id="IPR000847">
    <property type="entry name" value="LysR_HTH_N"/>
</dbReference>
<evidence type="ECO:0000259" key="5">
    <source>
        <dbReference type="PROSITE" id="PS50931"/>
    </source>
</evidence>
<comment type="caution">
    <text evidence="6">The sequence shown here is derived from an EMBL/GenBank/DDBJ whole genome shotgun (WGS) entry which is preliminary data.</text>
</comment>
<evidence type="ECO:0000313" key="7">
    <source>
        <dbReference type="Proteomes" id="UP001597195"/>
    </source>
</evidence>
<evidence type="ECO:0000256" key="2">
    <source>
        <dbReference type="ARBA" id="ARBA00023015"/>
    </source>
</evidence>
<proteinExistence type="inferred from homology"/>
<feature type="compositionally biased region" description="Basic and acidic residues" evidence="4">
    <location>
        <begin position="238"/>
        <end position="252"/>
    </location>
</feature>
<name>A0ABW4H466_9LACO</name>
<dbReference type="Proteomes" id="UP001597195">
    <property type="component" value="Unassembled WGS sequence"/>
</dbReference>
<evidence type="ECO:0000313" key="6">
    <source>
        <dbReference type="EMBL" id="MFD1549518.1"/>
    </source>
</evidence>
<evidence type="ECO:0000256" key="3">
    <source>
        <dbReference type="ARBA" id="ARBA00023163"/>
    </source>
</evidence>
<evidence type="ECO:0000256" key="1">
    <source>
        <dbReference type="ARBA" id="ARBA00009437"/>
    </source>
</evidence>
<dbReference type="Pfam" id="PF00126">
    <property type="entry name" value="HTH_1"/>
    <property type="match status" value="1"/>
</dbReference>
<dbReference type="PROSITE" id="PS50931">
    <property type="entry name" value="HTH_LYSR"/>
    <property type="match status" value="1"/>
</dbReference>
<reference evidence="7" key="1">
    <citation type="journal article" date="2019" name="Int. J. Syst. Evol. Microbiol.">
        <title>The Global Catalogue of Microorganisms (GCM) 10K type strain sequencing project: providing services to taxonomists for standard genome sequencing and annotation.</title>
        <authorList>
            <consortium name="The Broad Institute Genomics Platform"/>
            <consortium name="The Broad Institute Genome Sequencing Center for Infectious Disease"/>
            <person name="Wu L."/>
            <person name="Ma J."/>
        </authorList>
    </citation>
    <scope>NUCLEOTIDE SEQUENCE [LARGE SCALE GENOMIC DNA]</scope>
    <source>
        <strain evidence="7">CCM 8906</strain>
    </source>
</reference>
<keyword evidence="3" id="KW-0804">Transcription</keyword>
<dbReference type="SUPFAM" id="SSF46785">
    <property type="entry name" value="Winged helix' DNA-binding domain"/>
    <property type="match status" value="1"/>
</dbReference>